<dbReference type="AlphaFoldDB" id="A0A934IQK1"/>
<gene>
    <name evidence="2" type="ORF">JCR33_14280</name>
</gene>
<protein>
    <submittedName>
        <fullName evidence="2">M48 family metallopeptidase</fullName>
    </submittedName>
</protein>
<dbReference type="Gene3D" id="3.30.2010.10">
    <property type="entry name" value="Metalloproteases ('zincins'), catalytic domain"/>
    <property type="match status" value="1"/>
</dbReference>
<dbReference type="Proteomes" id="UP000609531">
    <property type="component" value="Unassembled WGS sequence"/>
</dbReference>
<evidence type="ECO:0000313" key="3">
    <source>
        <dbReference type="Proteomes" id="UP000609531"/>
    </source>
</evidence>
<dbReference type="InterPro" id="IPR053136">
    <property type="entry name" value="UTP_pyrophosphatase-like"/>
</dbReference>
<dbReference type="PANTHER" id="PTHR30399">
    <property type="entry name" value="UNCHARACTERIZED PROTEIN YGJP"/>
    <property type="match status" value="1"/>
</dbReference>
<proteinExistence type="predicted"/>
<comment type="caution">
    <text evidence="2">The sequence shown here is derived from an EMBL/GenBank/DDBJ whole genome shotgun (WGS) entry which is preliminary data.</text>
</comment>
<organism evidence="2 3">
    <name type="scientific">Acuticoccus mangrovi</name>
    <dbReference type="NCBI Taxonomy" id="2796142"/>
    <lineage>
        <taxon>Bacteria</taxon>
        <taxon>Pseudomonadati</taxon>
        <taxon>Pseudomonadota</taxon>
        <taxon>Alphaproteobacteria</taxon>
        <taxon>Hyphomicrobiales</taxon>
        <taxon>Amorphaceae</taxon>
        <taxon>Acuticoccus</taxon>
    </lineage>
</organism>
<reference evidence="2" key="1">
    <citation type="submission" date="2020-12" db="EMBL/GenBank/DDBJ databases">
        <title>Bacterial taxonomy.</title>
        <authorList>
            <person name="Pan X."/>
        </authorList>
    </citation>
    <scope>NUCLEOTIDE SEQUENCE</scope>
    <source>
        <strain evidence="2">B2012</strain>
    </source>
</reference>
<keyword evidence="3" id="KW-1185">Reference proteome</keyword>
<dbReference type="EMBL" id="JAEKJA010000011">
    <property type="protein sequence ID" value="MBJ3776870.1"/>
    <property type="molecule type" value="Genomic_DNA"/>
</dbReference>
<feature type="domain" description="YgjP-like metallopeptidase" evidence="1">
    <location>
        <begin position="41"/>
        <end position="242"/>
    </location>
</feature>
<sequence length="258" mass="28418">MMGVKRRARLFRAAPAEREQIVTGSPEARVVVDVRRSATAKRMTLRIPPGHANPVVTAPLRAHLSTVERFVESQEGWLAARLAERAPALPFADGCSIPLRGELHRIVWVGGNRGTVRLGLAPTGPTIEVLGRPEHLGRRVGDFLRRNARADIDAAVSEFAARVGRKPSALRIKDTRAQWGSCTPTGVLSFSWRLVLAPPFVLRYVAAHEVAHLVELNHSPAFWRLNAELDPHYERARAWLKGHGRMLHAVGVEAPPAS</sequence>
<dbReference type="Pfam" id="PF01863">
    <property type="entry name" value="YgjP-like"/>
    <property type="match status" value="1"/>
</dbReference>
<dbReference type="InterPro" id="IPR002725">
    <property type="entry name" value="YgjP-like_metallopeptidase"/>
</dbReference>
<evidence type="ECO:0000313" key="2">
    <source>
        <dbReference type="EMBL" id="MBJ3776870.1"/>
    </source>
</evidence>
<name>A0A934IQK1_9HYPH</name>
<accession>A0A934IQK1</accession>
<dbReference type="RefSeq" id="WP_198882767.1">
    <property type="nucleotide sequence ID" value="NZ_JAEKJA010000011.1"/>
</dbReference>
<dbReference type="CDD" id="cd07344">
    <property type="entry name" value="M48_yhfN_like"/>
    <property type="match status" value="1"/>
</dbReference>
<evidence type="ECO:0000259" key="1">
    <source>
        <dbReference type="Pfam" id="PF01863"/>
    </source>
</evidence>
<dbReference type="PANTHER" id="PTHR30399:SF1">
    <property type="entry name" value="UTP PYROPHOSPHATASE"/>
    <property type="match status" value="1"/>
</dbReference>